<evidence type="ECO:0000256" key="3">
    <source>
        <dbReference type="ARBA" id="ARBA00012374"/>
    </source>
</evidence>
<dbReference type="HAMAP" id="MF_01006">
    <property type="entry name" value="Undec_diphosphatase"/>
    <property type="match status" value="1"/>
</dbReference>
<dbReference type="STRING" id="572544.Ilyop_0247"/>
<evidence type="ECO:0000313" key="15">
    <source>
        <dbReference type="EMBL" id="ADO82036.1"/>
    </source>
</evidence>
<evidence type="ECO:0000256" key="4">
    <source>
        <dbReference type="ARBA" id="ARBA00021581"/>
    </source>
</evidence>
<comment type="function">
    <text evidence="14">Catalyzes the dephosphorylation of undecaprenyl diphosphate (UPP). Confers resistance to bacitracin.</text>
</comment>
<evidence type="ECO:0000256" key="5">
    <source>
        <dbReference type="ARBA" id="ARBA00022475"/>
    </source>
</evidence>
<feature type="transmembrane region" description="Helical" evidence="14">
    <location>
        <begin position="218"/>
        <end position="236"/>
    </location>
</feature>
<dbReference type="EMBL" id="CP002281">
    <property type="protein sequence ID" value="ADO82036.1"/>
    <property type="molecule type" value="Genomic_DNA"/>
</dbReference>
<keyword evidence="10 14" id="KW-0046">Antibiotic resistance</keyword>
<dbReference type="GO" id="GO:0008360">
    <property type="term" value="P:regulation of cell shape"/>
    <property type="evidence" value="ECO:0007669"/>
    <property type="project" value="UniProtKB-KW"/>
</dbReference>
<dbReference type="InterPro" id="IPR003824">
    <property type="entry name" value="UppP"/>
</dbReference>
<evidence type="ECO:0000313" key="16">
    <source>
        <dbReference type="Proteomes" id="UP000006875"/>
    </source>
</evidence>
<dbReference type="NCBIfam" id="NF001391">
    <property type="entry name" value="PRK00281.1-5"/>
    <property type="match status" value="1"/>
</dbReference>
<accession>E3HAG2</accession>
<dbReference type="HOGENOM" id="CLU_060296_2_0_0"/>
<dbReference type="GO" id="GO:0050380">
    <property type="term" value="F:undecaprenyl-diphosphatase activity"/>
    <property type="evidence" value="ECO:0007669"/>
    <property type="project" value="UniProtKB-UniRule"/>
</dbReference>
<dbReference type="GO" id="GO:0071555">
    <property type="term" value="P:cell wall organization"/>
    <property type="evidence" value="ECO:0007669"/>
    <property type="project" value="UniProtKB-KW"/>
</dbReference>
<keyword evidence="14" id="KW-0997">Cell inner membrane</keyword>
<protein>
    <recommendedName>
        <fullName evidence="4 14">Undecaprenyl-diphosphatase</fullName>
        <ecNumber evidence="3 14">3.6.1.27</ecNumber>
    </recommendedName>
    <alternativeName>
        <fullName evidence="12 14">Bacitracin resistance protein</fullName>
    </alternativeName>
    <alternativeName>
        <fullName evidence="11 14">Undecaprenyl pyrophosphate phosphatase</fullName>
    </alternativeName>
</protein>
<dbReference type="EC" id="3.6.1.27" evidence="3 14"/>
<evidence type="ECO:0000256" key="6">
    <source>
        <dbReference type="ARBA" id="ARBA00022692"/>
    </source>
</evidence>
<keyword evidence="16" id="KW-1185">Reference proteome</keyword>
<keyword evidence="14" id="KW-0133">Cell shape</keyword>
<dbReference type="NCBIfam" id="NF001390">
    <property type="entry name" value="PRK00281.1-4"/>
    <property type="match status" value="1"/>
</dbReference>
<dbReference type="eggNOG" id="COG1968">
    <property type="taxonomic scope" value="Bacteria"/>
</dbReference>
<keyword evidence="14" id="KW-0961">Cell wall biogenesis/degradation</keyword>
<feature type="transmembrane region" description="Helical" evidence="14">
    <location>
        <begin position="189"/>
        <end position="206"/>
    </location>
</feature>
<evidence type="ECO:0000256" key="2">
    <source>
        <dbReference type="ARBA" id="ARBA00010621"/>
    </source>
</evidence>
<evidence type="ECO:0000256" key="12">
    <source>
        <dbReference type="ARBA" id="ARBA00032932"/>
    </source>
</evidence>
<keyword evidence="14" id="KW-0573">Peptidoglycan synthesis</keyword>
<evidence type="ECO:0000256" key="7">
    <source>
        <dbReference type="ARBA" id="ARBA00022801"/>
    </source>
</evidence>
<feature type="transmembrane region" description="Helical" evidence="14">
    <location>
        <begin position="84"/>
        <end position="103"/>
    </location>
</feature>
<evidence type="ECO:0000256" key="14">
    <source>
        <dbReference type="HAMAP-Rule" id="MF_01006"/>
    </source>
</evidence>
<dbReference type="NCBIfam" id="TIGR00753">
    <property type="entry name" value="undec_PP_bacA"/>
    <property type="match status" value="1"/>
</dbReference>
<dbReference type="Proteomes" id="UP000006875">
    <property type="component" value="Chromosome"/>
</dbReference>
<dbReference type="GO" id="GO:0046677">
    <property type="term" value="P:response to antibiotic"/>
    <property type="evidence" value="ECO:0007669"/>
    <property type="project" value="UniProtKB-UniRule"/>
</dbReference>
<keyword evidence="5 14" id="KW-1003">Cell membrane</keyword>
<comment type="catalytic activity">
    <reaction evidence="13 14">
        <text>di-trans,octa-cis-undecaprenyl diphosphate + H2O = di-trans,octa-cis-undecaprenyl phosphate + phosphate + H(+)</text>
        <dbReference type="Rhea" id="RHEA:28094"/>
        <dbReference type="ChEBI" id="CHEBI:15377"/>
        <dbReference type="ChEBI" id="CHEBI:15378"/>
        <dbReference type="ChEBI" id="CHEBI:43474"/>
        <dbReference type="ChEBI" id="CHEBI:58405"/>
        <dbReference type="ChEBI" id="CHEBI:60392"/>
        <dbReference type="EC" id="3.6.1.27"/>
    </reaction>
</comment>
<reference evidence="15 16" key="1">
    <citation type="journal article" date="2010" name="Stand. Genomic Sci.">
        <title>Complete genome sequence of Ilyobacter polytropus type strain (CuHbu1).</title>
        <authorList>
            <person name="Sikorski J."/>
            <person name="Chertkov O."/>
            <person name="Lapidus A."/>
            <person name="Nolan M."/>
            <person name="Lucas S."/>
            <person name="Del Rio T.G."/>
            <person name="Tice H."/>
            <person name="Cheng J.F."/>
            <person name="Tapia R."/>
            <person name="Han C."/>
            <person name="Goodwin L."/>
            <person name="Pitluck S."/>
            <person name="Liolios K."/>
            <person name="Ivanova N."/>
            <person name="Mavromatis K."/>
            <person name="Mikhailova N."/>
            <person name="Pati A."/>
            <person name="Chen A."/>
            <person name="Palaniappan K."/>
            <person name="Land M."/>
            <person name="Hauser L."/>
            <person name="Chang Y.J."/>
            <person name="Jeffries C.D."/>
            <person name="Brambilla E."/>
            <person name="Yasawong M."/>
            <person name="Rohde M."/>
            <person name="Pukall R."/>
            <person name="Spring S."/>
            <person name="Goker M."/>
            <person name="Woyke T."/>
            <person name="Bristow J."/>
            <person name="Eisen J.A."/>
            <person name="Markowitz V."/>
            <person name="Hugenholtz P."/>
            <person name="Kyrpides N.C."/>
            <person name="Klenk H.P."/>
        </authorList>
    </citation>
    <scope>NUCLEOTIDE SEQUENCE [LARGE SCALE GENOMIC DNA]</scope>
    <source>
        <strain evidence="16">ATCC 51220 / DSM 2926 / LMG 16218 / CuHBu1</strain>
    </source>
</reference>
<comment type="subcellular location">
    <subcellularLocation>
        <location evidence="14">Cell inner membrane</location>
        <topology evidence="14">Multi-pass membrane protein</topology>
    </subcellularLocation>
    <subcellularLocation>
        <location evidence="1">Cell membrane</location>
        <topology evidence="1">Multi-pass membrane protein</topology>
    </subcellularLocation>
</comment>
<dbReference type="PANTHER" id="PTHR30622:SF3">
    <property type="entry name" value="UNDECAPRENYL-DIPHOSPHATASE"/>
    <property type="match status" value="1"/>
</dbReference>
<keyword evidence="8 14" id="KW-1133">Transmembrane helix</keyword>
<organism evidence="15 16">
    <name type="scientific">Ilyobacter polytropus (strain ATCC 51220 / DSM 2926 / LMG 16218 / CuHBu1)</name>
    <dbReference type="NCBI Taxonomy" id="572544"/>
    <lineage>
        <taxon>Bacteria</taxon>
        <taxon>Fusobacteriati</taxon>
        <taxon>Fusobacteriota</taxon>
        <taxon>Fusobacteriia</taxon>
        <taxon>Fusobacteriales</taxon>
        <taxon>Fusobacteriaceae</taxon>
        <taxon>Ilyobacter</taxon>
    </lineage>
</organism>
<feature type="transmembrane region" description="Helical" evidence="14">
    <location>
        <begin position="248"/>
        <end position="266"/>
    </location>
</feature>
<evidence type="ECO:0000256" key="10">
    <source>
        <dbReference type="ARBA" id="ARBA00023251"/>
    </source>
</evidence>
<dbReference type="PANTHER" id="PTHR30622">
    <property type="entry name" value="UNDECAPRENYL-DIPHOSPHATASE"/>
    <property type="match status" value="1"/>
</dbReference>
<gene>
    <name evidence="14" type="primary">uppP</name>
    <name evidence="15" type="ordered locus">Ilyop_0247</name>
</gene>
<comment type="miscellaneous">
    <text evidence="14">Bacitracin is thought to be involved in the inhibition of peptidoglycan synthesis by sequestering undecaprenyl diphosphate, thereby reducing the pool of lipid carrier available.</text>
</comment>
<evidence type="ECO:0000256" key="9">
    <source>
        <dbReference type="ARBA" id="ARBA00023136"/>
    </source>
</evidence>
<comment type="similarity">
    <text evidence="2 14">Belongs to the UppP family.</text>
</comment>
<evidence type="ECO:0000256" key="13">
    <source>
        <dbReference type="ARBA" id="ARBA00047594"/>
    </source>
</evidence>
<feature type="transmembrane region" description="Helical" evidence="14">
    <location>
        <begin position="44"/>
        <end position="64"/>
    </location>
</feature>
<dbReference type="GO" id="GO:0005886">
    <property type="term" value="C:plasma membrane"/>
    <property type="evidence" value="ECO:0007669"/>
    <property type="project" value="UniProtKB-SubCell"/>
</dbReference>
<evidence type="ECO:0000256" key="8">
    <source>
        <dbReference type="ARBA" id="ARBA00022989"/>
    </source>
</evidence>
<keyword evidence="7 14" id="KW-0378">Hydrolase</keyword>
<dbReference type="OrthoDB" id="9808289at2"/>
<proteinExistence type="inferred from homology"/>
<name>E3HAG2_ILYPC</name>
<dbReference type="GO" id="GO:0009252">
    <property type="term" value="P:peptidoglycan biosynthetic process"/>
    <property type="evidence" value="ECO:0007669"/>
    <property type="project" value="UniProtKB-KW"/>
</dbReference>
<dbReference type="NCBIfam" id="NF001389">
    <property type="entry name" value="PRK00281.1-2"/>
    <property type="match status" value="1"/>
</dbReference>
<evidence type="ECO:0000256" key="11">
    <source>
        <dbReference type="ARBA" id="ARBA00032707"/>
    </source>
</evidence>
<dbReference type="Pfam" id="PF02673">
    <property type="entry name" value="BacA"/>
    <property type="match status" value="1"/>
</dbReference>
<keyword evidence="9 14" id="KW-0472">Membrane</keyword>
<feature type="transmembrane region" description="Helical" evidence="14">
    <location>
        <begin position="109"/>
        <end position="128"/>
    </location>
</feature>
<evidence type="ECO:0000256" key="1">
    <source>
        <dbReference type="ARBA" id="ARBA00004651"/>
    </source>
</evidence>
<sequence>MNSLLIVIILGIVEGLTEFIPVSSTGHMILVEQFVNNPQLSKEFMDTFLIVVQLGAILAVVIIFWKDISPFVKDRKKVEEKLTLWSKIAVGVLPAAVLGLLLDDYISEYFFGNVIIVSVMLILYGFIFMKEKNFEKENCIEDIKQLTYKTAFLVGWFQCLAMIPGTSRSGVTIIGGILLGLSRGVAAEYSFFLAIPIMAGATLLKVLKNGLDFSPEEWKLTLVGTAVSFFVAYIVIKWFMSYIKSRDFKVFGVYRIVLGILVLISIF</sequence>
<dbReference type="KEGG" id="ipo:Ilyop_0247"/>
<keyword evidence="6 14" id="KW-0812">Transmembrane</keyword>
<dbReference type="AlphaFoldDB" id="E3HAG2"/>
<dbReference type="RefSeq" id="WP_013386707.1">
    <property type="nucleotide sequence ID" value="NC_014632.1"/>
</dbReference>